<dbReference type="OrthoDB" id="6871963at2"/>
<evidence type="ECO:0000313" key="3">
    <source>
        <dbReference type="Proteomes" id="UP000184305"/>
    </source>
</evidence>
<accession>A0A1M7NRQ2</accession>
<protein>
    <submittedName>
        <fullName evidence="2">Uncharacterized protein</fullName>
    </submittedName>
</protein>
<gene>
    <name evidence="2" type="ORF">SAMN05216288_0449</name>
</gene>
<sequence length="182" mass="20402">MKADRDDAPTYARQSARRSNRTTWIVASFMGSAVTVGLLYTLSSLYMQGKVDRLANTPKPKPAPIAEITRSAPAEKDWDKIVEDVARRSRESERIQNGTQTELKKQTEFNSATYLPAHAVNSIPNTRSYAQPKSTPQRKQQEIVIIGKAAPKLSDYCPYSEGSIQRRNCKTNINLSTRNNGR</sequence>
<dbReference type="RefSeq" id="WP_073268607.1">
    <property type="nucleotide sequence ID" value="NZ_FRBQ01000013.1"/>
</dbReference>
<dbReference type="STRING" id="1220495.SAMN05216288_0449"/>
<proteinExistence type="predicted"/>
<evidence type="ECO:0000256" key="1">
    <source>
        <dbReference type="SAM" id="Phobius"/>
    </source>
</evidence>
<reference evidence="3" key="1">
    <citation type="submission" date="2016-11" db="EMBL/GenBank/DDBJ databases">
        <authorList>
            <person name="Varghese N."/>
            <person name="Submissions S."/>
        </authorList>
    </citation>
    <scope>NUCLEOTIDE SEQUENCE [LARGE SCALE GENOMIC DNA]</scope>
    <source>
        <strain evidence="3">CECT 8089</strain>
    </source>
</reference>
<evidence type="ECO:0000313" key="2">
    <source>
        <dbReference type="EMBL" id="SHN06653.1"/>
    </source>
</evidence>
<name>A0A1M7NRQ2_9GAMM</name>
<dbReference type="AlphaFoldDB" id="A0A1M7NRQ2"/>
<dbReference type="Proteomes" id="UP000184305">
    <property type="component" value="Unassembled WGS sequence"/>
</dbReference>
<organism evidence="2 3">
    <name type="scientific">Phytopseudomonas punonensis</name>
    <dbReference type="NCBI Taxonomy" id="1220495"/>
    <lineage>
        <taxon>Bacteria</taxon>
        <taxon>Pseudomonadati</taxon>
        <taxon>Pseudomonadota</taxon>
        <taxon>Gammaproteobacteria</taxon>
        <taxon>Pseudomonadales</taxon>
        <taxon>Pseudomonadaceae</taxon>
        <taxon>Phytopseudomonas</taxon>
    </lineage>
</organism>
<dbReference type="EMBL" id="FRBQ01000013">
    <property type="protein sequence ID" value="SHN06653.1"/>
    <property type="molecule type" value="Genomic_DNA"/>
</dbReference>
<keyword evidence="1" id="KW-0472">Membrane</keyword>
<keyword evidence="3" id="KW-1185">Reference proteome</keyword>
<feature type="transmembrane region" description="Helical" evidence="1">
    <location>
        <begin position="23"/>
        <end position="47"/>
    </location>
</feature>
<keyword evidence="1" id="KW-0812">Transmembrane</keyword>
<keyword evidence="1" id="KW-1133">Transmembrane helix</keyword>